<dbReference type="Gene3D" id="2.40.50.180">
    <property type="entry name" value="CheA-289, Domain 4"/>
    <property type="match status" value="1"/>
</dbReference>
<dbReference type="PANTHER" id="PTHR47233:SF4">
    <property type="entry name" value="CHEMOTAXIS SIGNAL TRANSDUCTION PROTEIN"/>
    <property type="match status" value="1"/>
</dbReference>
<keyword evidence="1" id="KW-0597">Phosphoprotein</keyword>
<dbReference type="SUPFAM" id="SSF52172">
    <property type="entry name" value="CheY-like"/>
    <property type="match status" value="1"/>
</dbReference>
<name>A0ABU3KRQ2_9BURK</name>
<dbReference type="SMART" id="SM00448">
    <property type="entry name" value="REC"/>
    <property type="match status" value="1"/>
</dbReference>
<feature type="modified residue" description="4-aspartylphosphate" evidence="1">
    <location>
        <position position="248"/>
    </location>
</feature>
<dbReference type="Pfam" id="PF00072">
    <property type="entry name" value="Response_reg"/>
    <property type="match status" value="1"/>
</dbReference>
<dbReference type="SUPFAM" id="SSF50341">
    <property type="entry name" value="CheW-like"/>
    <property type="match status" value="1"/>
</dbReference>
<evidence type="ECO:0000313" key="4">
    <source>
        <dbReference type="EMBL" id="MDT7520495.1"/>
    </source>
</evidence>
<dbReference type="InterPro" id="IPR024181">
    <property type="entry name" value="Chemotax_regulator_CheV"/>
</dbReference>
<keyword evidence="5" id="KW-1185">Reference proteome</keyword>
<dbReference type="PANTHER" id="PTHR47233">
    <property type="entry name" value="CHEMOTAXIS PROTEIN CHEV"/>
    <property type="match status" value="1"/>
</dbReference>
<dbReference type="PROSITE" id="PS50110">
    <property type="entry name" value="RESPONSE_REGULATORY"/>
    <property type="match status" value="1"/>
</dbReference>
<dbReference type="SMART" id="SM00260">
    <property type="entry name" value="CheW"/>
    <property type="match status" value="1"/>
</dbReference>
<dbReference type="Pfam" id="PF01584">
    <property type="entry name" value="CheW"/>
    <property type="match status" value="1"/>
</dbReference>
<evidence type="ECO:0000256" key="1">
    <source>
        <dbReference type="PROSITE-ProRule" id="PRU00169"/>
    </source>
</evidence>
<dbReference type="PROSITE" id="PS50851">
    <property type="entry name" value="CHEW"/>
    <property type="match status" value="1"/>
</dbReference>
<sequence>MSAPMNTKTPPHSSQAAESKFQLLLFRLGDSTGSERSELFGINVFKVREIVVAPEITSIVNAPQHALGLANVRGQLIPVINLPALAGCVPKTDSKIVLVTEFARTTQAFLVDEVVEIIQLDWKHLIASDNNSSGLLSGVARIDGDATDSRLAQVLDVEQIIRNVFPNSQTESSSNIQKIKLPEGSTILFADDSAIARMLVEESLKSMGVSYVAFKNGKEAWDRLAQIHSDAVAHGKRASDKVALVLTDLEMPEMDGFTLTRSIKNDNRFAGIPVIVYSSLTGSASEGHATGVGADAYVAKFEPHELADAISTTLSRG</sequence>
<dbReference type="RefSeq" id="WP_313876088.1">
    <property type="nucleotide sequence ID" value="NZ_JAVBIK010000001.1"/>
</dbReference>
<organism evidence="4 5">
    <name type="scientific">Rhodoferax potami</name>
    <dbReference type="NCBI Taxonomy" id="3068338"/>
    <lineage>
        <taxon>Bacteria</taxon>
        <taxon>Pseudomonadati</taxon>
        <taxon>Pseudomonadota</taxon>
        <taxon>Betaproteobacteria</taxon>
        <taxon>Burkholderiales</taxon>
        <taxon>Comamonadaceae</taxon>
        <taxon>Rhodoferax</taxon>
    </lineage>
</organism>
<gene>
    <name evidence="4" type="ORF">RAE19_17560</name>
</gene>
<dbReference type="PIRSF" id="PIRSF002867">
    <property type="entry name" value="CheV"/>
    <property type="match status" value="1"/>
</dbReference>
<proteinExistence type="predicted"/>
<evidence type="ECO:0000259" key="3">
    <source>
        <dbReference type="PROSITE" id="PS50851"/>
    </source>
</evidence>
<dbReference type="InterPro" id="IPR011006">
    <property type="entry name" value="CheY-like_superfamily"/>
</dbReference>
<protein>
    <submittedName>
        <fullName evidence="4">Chemotaxis protein</fullName>
    </submittedName>
</protein>
<dbReference type="InterPro" id="IPR002545">
    <property type="entry name" value="CheW-lke_dom"/>
</dbReference>
<dbReference type="InterPro" id="IPR036061">
    <property type="entry name" value="CheW-like_dom_sf"/>
</dbReference>
<comment type="caution">
    <text evidence="4">The sequence shown here is derived from an EMBL/GenBank/DDBJ whole genome shotgun (WGS) entry which is preliminary data.</text>
</comment>
<dbReference type="Gene3D" id="2.30.30.40">
    <property type="entry name" value="SH3 Domains"/>
    <property type="match status" value="1"/>
</dbReference>
<feature type="domain" description="Response regulatory" evidence="2">
    <location>
        <begin position="186"/>
        <end position="315"/>
    </location>
</feature>
<dbReference type="InterPro" id="IPR001789">
    <property type="entry name" value="Sig_transdc_resp-reg_receiver"/>
</dbReference>
<dbReference type="Gene3D" id="3.40.50.2300">
    <property type="match status" value="1"/>
</dbReference>
<dbReference type="EMBL" id="JAVBIK010000001">
    <property type="protein sequence ID" value="MDT7520495.1"/>
    <property type="molecule type" value="Genomic_DNA"/>
</dbReference>
<dbReference type="Proteomes" id="UP001321700">
    <property type="component" value="Unassembled WGS sequence"/>
</dbReference>
<evidence type="ECO:0000313" key="5">
    <source>
        <dbReference type="Proteomes" id="UP001321700"/>
    </source>
</evidence>
<feature type="domain" description="CheW-like" evidence="3">
    <location>
        <begin position="20"/>
        <end position="166"/>
    </location>
</feature>
<reference evidence="4 5" key="1">
    <citation type="submission" date="2023-08" db="EMBL/GenBank/DDBJ databases">
        <title>Rhodoferax potami sp. nov. and Rhodoferax mekongensis sp. nov., isolated from the Mekong River in Thailand.</title>
        <authorList>
            <person name="Kitikhun S."/>
            <person name="Charoenyingcharoen P."/>
            <person name="Siriarchawattana P."/>
            <person name="Likhitrattanapisal S."/>
            <person name="Nilsakha T."/>
            <person name="Chanpet A."/>
            <person name="Rattanawaree P."/>
            <person name="Ingsriswang S."/>
        </authorList>
    </citation>
    <scope>NUCLEOTIDE SEQUENCE [LARGE SCALE GENOMIC DNA]</scope>
    <source>
        <strain evidence="4 5">TBRC 17660</strain>
    </source>
</reference>
<evidence type="ECO:0000259" key="2">
    <source>
        <dbReference type="PROSITE" id="PS50110"/>
    </source>
</evidence>
<accession>A0ABU3KRQ2</accession>